<evidence type="ECO:0000256" key="5">
    <source>
        <dbReference type="ARBA" id="ARBA00022832"/>
    </source>
</evidence>
<gene>
    <name evidence="12" type="ORF">C7402_12316</name>
</gene>
<dbReference type="InterPro" id="IPR000089">
    <property type="entry name" value="Biotin_lipoyl"/>
</dbReference>
<evidence type="ECO:0000313" key="12">
    <source>
        <dbReference type="EMBL" id="PVX72777.1"/>
    </source>
</evidence>
<dbReference type="Pfam" id="PF00364">
    <property type="entry name" value="Biotin_lipoyl"/>
    <property type="match status" value="1"/>
</dbReference>
<dbReference type="PANTHER" id="PTHR45266">
    <property type="entry name" value="OXALOACETATE DECARBOXYLASE ALPHA CHAIN"/>
    <property type="match status" value="1"/>
</dbReference>
<evidence type="ECO:0000256" key="7">
    <source>
        <dbReference type="ARBA" id="ARBA00023160"/>
    </source>
</evidence>
<dbReference type="Proteomes" id="UP000245712">
    <property type="component" value="Unassembled WGS sequence"/>
</dbReference>
<comment type="function">
    <text evidence="1 9">This protein is a component of the acetyl coenzyme A carboxylase complex; first, biotin carboxylase catalyzes the carboxylation of the carrier protein and then the transcarboxylase transfers the carboxyl group to form malonyl-CoA.</text>
</comment>
<feature type="compositionally biased region" description="Basic and acidic residues" evidence="10">
    <location>
        <begin position="35"/>
        <end position="46"/>
    </location>
</feature>
<proteinExistence type="predicted"/>
<feature type="region of interest" description="Disordered" evidence="10">
    <location>
        <begin position="35"/>
        <end position="72"/>
    </location>
</feature>
<evidence type="ECO:0000256" key="4">
    <source>
        <dbReference type="ARBA" id="ARBA00022516"/>
    </source>
</evidence>
<evidence type="ECO:0000256" key="2">
    <source>
        <dbReference type="ARBA" id="ARBA00005194"/>
    </source>
</evidence>
<dbReference type="InterPro" id="IPR001249">
    <property type="entry name" value="AcCoA_biotinCC"/>
</dbReference>
<organism evidence="12 13">
    <name type="scientific">Paraburkholderia unamae</name>
    <dbReference type="NCBI Taxonomy" id="219649"/>
    <lineage>
        <taxon>Bacteria</taxon>
        <taxon>Pseudomonadati</taxon>
        <taxon>Pseudomonadota</taxon>
        <taxon>Betaproteobacteria</taxon>
        <taxon>Burkholderiales</taxon>
        <taxon>Burkholderiaceae</taxon>
        <taxon>Paraburkholderia</taxon>
    </lineage>
</organism>
<dbReference type="PRINTS" id="PR01071">
    <property type="entry name" value="ACOABIOTINCC"/>
</dbReference>
<name>A0ABX5KD66_9BURK</name>
<keyword evidence="6 9" id="KW-0443">Lipid metabolism</keyword>
<keyword evidence="7 9" id="KW-0275">Fatty acid biosynthesis</keyword>
<feature type="domain" description="Lipoyl-binding" evidence="11">
    <location>
        <begin position="70"/>
        <end position="148"/>
    </location>
</feature>
<sequence>MNQELIDGLIRLLERSSLDVIEYTNGDERIKLVRGGGERLPPHKADSAGAIARPSAAQSPDSQAASPAAQAQHVIPSGMTGTFYRAPGPDQPAFASPGDLIEEGRTLGLVEAMKLLNPIEADRAGRLIEILVSDGAAVAHDTPLFVIEPI</sequence>
<comment type="pathway">
    <text evidence="2 9">Lipid metabolism; fatty acid biosynthesis.</text>
</comment>
<dbReference type="InterPro" id="IPR011053">
    <property type="entry name" value="Single_hybrid_motif"/>
</dbReference>
<evidence type="ECO:0000256" key="8">
    <source>
        <dbReference type="ARBA" id="ARBA00023267"/>
    </source>
</evidence>
<accession>A0ABX5KD66</accession>
<evidence type="ECO:0000256" key="3">
    <source>
        <dbReference type="ARBA" id="ARBA00017562"/>
    </source>
</evidence>
<keyword evidence="4 9" id="KW-0444">Lipid biosynthesis</keyword>
<evidence type="ECO:0000259" key="11">
    <source>
        <dbReference type="PROSITE" id="PS50968"/>
    </source>
</evidence>
<evidence type="ECO:0000256" key="6">
    <source>
        <dbReference type="ARBA" id="ARBA00023098"/>
    </source>
</evidence>
<dbReference type="PANTHER" id="PTHR45266:SF3">
    <property type="entry name" value="OXALOACETATE DECARBOXYLASE ALPHA CHAIN"/>
    <property type="match status" value="1"/>
</dbReference>
<dbReference type="InterPro" id="IPR050709">
    <property type="entry name" value="Biotin_Carboxyl_Carrier/Decarb"/>
</dbReference>
<dbReference type="PROSITE" id="PS00188">
    <property type="entry name" value="BIOTIN"/>
    <property type="match status" value="1"/>
</dbReference>
<evidence type="ECO:0000256" key="9">
    <source>
        <dbReference type="RuleBase" id="RU364072"/>
    </source>
</evidence>
<feature type="compositionally biased region" description="Low complexity" evidence="10">
    <location>
        <begin position="52"/>
        <end position="72"/>
    </location>
</feature>
<dbReference type="CDD" id="cd06850">
    <property type="entry name" value="biotinyl_domain"/>
    <property type="match status" value="1"/>
</dbReference>
<keyword evidence="5 9" id="KW-0276">Fatty acid metabolism</keyword>
<dbReference type="Gene3D" id="2.40.50.100">
    <property type="match status" value="1"/>
</dbReference>
<reference evidence="12 13" key="1">
    <citation type="submission" date="2018-05" db="EMBL/GenBank/DDBJ databases">
        <title>Genomic Encyclopedia of Type Strains, Phase IV (KMG-V): Genome sequencing to study the core and pangenomes of soil and plant-associated prokaryotes.</title>
        <authorList>
            <person name="Whitman W."/>
        </authorList>
    </citation>
    <scope>NUCLEOTIDE SEQUENCE [LARGE SCALE GENOMIC DNA]</scope>
    <source>
        <strain evidence="12 13">SCZa-39</strain>
    </source>
</reference>
<dbReference type="InterPro" id="IPR001882">
    <property type="entry name" value="Biotin_BS"/>
</dbReference>
<keyword evidence="8 9" id="KW-0092">Biotin</keyword>
<comment type="caution">
    <text evidence="12">The sequence shown here is derived from an EMBL/GenBank/DDBJ whole genome shotgun (WGS) entry which is preliminary data.</text>
</comment>
<evidence type="ECO:0000256" key="10">
    <source>
        <dbReference type="SAM" id="MobiDB-lite"/>
    </source>
</evidence>
<evidence type="ECO:0000313" key="13">
    <source>
        <dbReference type="Proteomes" id="UP000245712"/>
    </source>
</evidence>
<keyword evidence="13" id="KW-1185">Reference proteome</keyword>
<evidence type="ECO:0000256" key="1">
    <source>
        <dbReference type="ARBA" id="ARBA00003761"/>
    </source>
</evidence>
<protein>
    <recommendedName>
        <fullName evidence="3 9">Biotin carboxyl carrier protein of acetyl-CoA carboxylase</fullName>
    </recommendedName>
</protein>
<dbReference type="PROSITE" id="PS50968">
    <property type="entry name" value="BIOTINYL_LIPOYL"/>
    <property type="match status" value="1"/>
</dbReference>
<dbReference type="RefSeq" id="WP_116613946.1">
    <property type="nucleotide sequence ID" value="NZ_QEOB01000023.1"/>
</dbReference>
<dbReference type="EMBL" id="QEOB01000023">
    <property type="protein sequence ID" value="PVX72777.1"/>
    <property type="molecule type" value="Genomic_DNA"/>
</dbReference>
<dbReference type="SUPFAM" id="SSF51230">
    <property type="entry name" value="Single hybrid motif"/>
    <property type="match status" value="1"/>
</dbReference>